<keyword evidence="1" id="KW-0328">Glycosyltransferase</keyword>
<dbReference type="Proteomes" id="UP000800981">
    <property type="component" value="Unassembled WGS sequence"/>
</dbReference>
<keyword evidence="2" id="KW-0808">Transferase</keyword>
<dbReference type="SUPFAM" id="SSF53756">
    <property type="entry name" value="UDP-Glycosyltransferase/glycogen phosphorylase"/>
    <property type="match status" value="1"/>
</dbReference>
<evidence type="ECO:0000313" key="6">
    <source>
        <dbReference type="Proteomes" id="UP000800981"/>
    </source>
</evidence>
<dbReference type="Pfam" id="PF00534">
    <property type="entry name" value="Glycos_transf_1"/>
    <property type="match status" value="1"/>
</dbReference>
<dbReference type="InterPro" id="IPR050194">
    <property type="entry name" value="Glycosyltransferase_grp1"/>
</dbReference>
<feature type="domain" description="Glycosyltransferase subfamily 4-like N-terminal" evidence="4">
    <location>
        <begin position="20"/>
        <end position="194"/>
    </location>
</feature>
<dbReference type="Pfam" id="PF13439">
    <property type="entry name" value="Glyco_transf_4"/>
    <property type="match status" value="1"/>
</dbReference>
<evidence type="ECO:0000256" key="2">
    <source>
        <dbReference type="ARBA" id="ARBA00022679"/>
    </source>
</evidence>
<evidence type="ECO:0000256" key="1">
    <source>
        <dbReference type="ARBA" id="ARBA00022676"/>
    </source>
</evidence>
<organism evidence="5 6">
    <name type="scientific">Motilibacter deserti</name>
    <dbReference type="NCBI Taxonomy" id="2714956"/>
    <lineage>
        <taxon>Bacteria</taxon>
        <taxon>Bacillati</taxon>
        <taxon>Actinomycetota</taxon>
        <taxon>Actinomycetes</taxon>
        <taxon>Motilibacterales</taxon>
        <taxon>Motilibacteraceae</taxon>
        <taxon>Motilibacter</taxon>
    </lineage>
</organism>
<dbReference type="RefSeq" id="WP_166281902.1">
    <property type="nucleotide sequence ID" value="NZ_JAANNP010000006.1"/>
</dbReference>
<dbReference type="EMBL" id="JAANNP010000006">
    <property type="protein sequence ID" value="NHC14402.1"/>
    <property type="molecule type" value="Genomic_DNA"/>
</dbReference>
<proteinExistence type="predicted"/>
<dbReference type="InterPro" id="IPR028098">
    <property type="entry name" value="Glyco_trans_4-like_N"/>
</dbReference>
<dbReference type="PANTHER" id="PTHR45947:SF3">
    <property type="entry name" value="SULFOQUINOVOSYL TRANSFERASE SQD2"/>
    <property type="match status" value="1"/>
</dbReference>
<dbReference type="PANTHER" id="PTHR45947">
    <property type="entry name" value="SULFOQUINOVOSYL TRANSFERASE SQD2"/>
    <property type="match status" value="1"/>
</dbReference>
<dbReference type="Gene3D" id="3.40.50.2000">
    <property type="entry name" value="Glycogen Phosphorylase B"/>
    <property type="match status" value="2"/>
</dbReference>
<accession>A0ABX0GXV8</accession>
<keyword evidence="6" id="KW-1185">Reference proteome</keyword>
<evidence type="ECO:0000313" key="5">
    <source>
        <dbReference type="EMBL" id="NHC14402.1"/>
    </source>
</evidence>
<reference evidence="5 6" key="1">
    <citation type="submission" date="2020-03" db="EMBL/GenBank/DDBJ databases">
        <title>Two novel Motilibacter sp.</title>
        <authorList>
            <person name="Liu S."/>
        </authorList>
    </citation>
    <scope>NUCLEOTIDE SEQUENCE [LARGE SCALE GENOMIC DNA]</scope>
    <source>
        <strain evidence="5 6">E257</strain>
    </source>
</reference>
<dbReference type="CDD" id="cd03801">
    <property type="entry name" value="GT4_PimA-like"/>
    <property type="match status" value="1"/>
</dbReference>
<feature type="domain" description="Glycosyl transferase family 1" evidence="3">
    <location>
        <begin position="200"/>
        <end position="364"/>
    </location>
</feature>
<evidence type="ECO:0000259" key="4">
    <source>
        <dbReference type="Pfam" id="PF13439"/>
    </source>
</evidence>
<evidence type="ECO:0000259" key="3">
    <source>
        <dbReference type="Pfam" id="PF00534"/>
    </source>
</evidence>
<comment type="caution">
    <text evidence="5">The sequence shown here is derived from an EMBL/GenBank/DDBJ whole genome shotgun (WGS) entry which is preliminary data.</text>
</comment>
<dbReference type="InterPro" id="IPR001296">
    <property type="entry name" value="Glyco_trans_1"/>
</dbReference>
<name>A0ABX0GXV8_9ACTN</name>
<sequence>MTTGEPHVAHVPIPLARSGSGITNVVRGLAAAHERAGGRSTVVLSHNRPGTVRHARVERVDYTAHCPRESFRRTEYLLDHMLGALGRERRFAPGLFDPAVERLRALGPDVALLHEGHYAATALPRLRAALPTARLGYYVHTRLSRAYSRREVRRLLAPADSIVCVSAYTAQHVVDRHGGSPPEVSVVLNGVDTQVFSPPAHRQPHERLRLLFVGQVTAEKGPHLLLEAVAMLPEHVQRRLSLRVVGSSAHGWVPELSAYEERLRRTAFTLAADVRFLPFQDNETLVEHYRWADVVAVPSLFQDPCPLVVLEAMACGAAVVASRVGGIPELVGSAGLLLPAAPDPFAAALEHLMRDRPEVARLSARSVARAGELDWDSRNDEVLRALRVASPRGSR</sequence>
<gene>
    <name evidence="5" type="ORF">G9H71_11495</name>
</gene>
<protein>
    <submittedName>
        <fullName evidence="5">Glycosyltransferase family 4 protein</fullName>
    </submittedName>
</protein>